<gene>
    <name evidence="2" type="ORF">NPIL_600511</name>
</gene>
<dbReference type="AlphaFoldDB" id="A0A8X6MVB3"/>
<reference evidence="2" key="1">
    <citation type="submission" date="2020-08" db="EMBL/GenBank/DDBJ databases">
        <title>Multicomponent nature underlies the extraordinary mechanical properties of spider dragline silk.</title>
        <authorList>
            <person name="Kono N."/>
            <person name="Nakamura H."/>
            <person name="Mori M."/>
            <person name="Yoshida Y."/>
            <person name="Ohtoshi R."/>
            <person name="Malay A.D."/>
            <person name="Moran D.A.P."/>
            <person name="Tomita M."/>
            <person name="Numata K."/>
            <person name="Arakawa K."/>
        </authorList>
    </citation>
    <scope>NUCLEOTIDE SEQUENCE</scope>
</reference>
<feature type="region of interest" description="Disordered" evidence="1">
    <location>
        <begin position="14"/>
        <end position="65"/>
    </location>
</feature>
<proteinExistence type="predicted"/>
<feature type="compositionally biased region" description="Polar residues" evidence="1">
    <location>
        <begin position="14"/>
        <end position="34"/>
    </location>
</feature>
<sequence length="93" mass="10537">MEVLEKLDVYENSSQGLKTNSVTSNKPNFRSELSISERRFKSAATSSKSNNEKTRGSVFSKHTNLPPERRTIQCYGFLDTYNTNTLAAQDLKE</sequence>
<protein>
    <submittedName>
        <fullName evidence="2">Uncharacterized protein</fullName>
    </submittedName>
</protein>
<comment type="caution">
    <text evidence="2">The sequence shown here is derived from an EMBL/GenBank/DDBJ whole genome shotgun (WGS) entry which is preliminary data.</text>
</comment>
<organism evidence="2 3">
    <name type="scientific">Nephila pilipes</name>
    <name type="common">Giant wood spider</name>
    <name type="synonym">Nephila maculata</name>
    <dbReference type="NCBI Taxonomy" id="299642"/>
    <lineage>
        <taxon>Eukaryota</taxon>
        <taxon>Metazoa</taxon>
        <taxon>Ecdysozoa</taxon>
        <taxon>Arthropoda</taxon>
        <taxon>Chelicerata</taxon>
        <taxon>Arachnida</taxon>
        <taxon>Araneae</taxon>
        <taxon>Araneomorphae</taxon>
        <taxon>Entelegynae</taxon>
        <taxon>Araneoidea</taxon>
        <taxon>Nephilidae</taxon>
        <taxon>Nephila</taxon>
    </lineage>
</organism>
<evidence type="ECO:0000256" key="1">
    <source>
        <dbReference type="SAM" id="MobiDB-lite"/>
    </source>
</evidence>
<name>A0A8X6MVB3_NEPPI</name>
<keyword evidence="3" id="KW-1185">Reference proteome</keyword>
<dbReference type="EMBL" id="BMAW01097527">
    <property type="protein sequence ID" value="GFS80049.1"/>
    <property type="molecule type" value="Genomic_DNA"/>
</dbReference>
<dbReference type="OrthoDB" id="10467998at2759"/>
<evidence type="ECO:0000313" key="3">
    <source>
        <dbReference type="Proteomes" id="UP000887013"/>
    </source>
</evidence>
<accession>A0A8X6MVB3</accession>
<evidence type="ECO:0000313" key="2">
    <source>
        <dbReference type="EMBL" id="GFS80049.1"/>
    </source>
</evidence>
<dbReference type="Proteomes" id="UP000887013">
    <property type="component" value="Unassembled WGS sequence"/>
</dbReference>